<evidence type="ECO:0000256" key="1">
    <source>
        <dbReference type="SAM" id="MobiDB-lite"/>
    </source>
</evidence>
<evidence type="ECO:0000313" key="2">
    <source>
        <dbReference type="EMBL" id="KAH8980654.1"/>
    </source>
</evidence>
<proteinExistence type="predicted"/>
<keyword evidence="3" id="KW-1185">Reference proteome</keyword>
<protein>
    <submittedName>
        <fullName evidence="2">Uncharacterized protein</fullName>
    </submittedName>
</protein>
<dbReference type="AlphaFoldDB" id="A0AAD4L975"/>
<feature type="region of interest" description="Disordered" evidence="1">
    <location>
        <begin position="50"/>
        <end position="111"/>
    </location>
</feature>
<accession>A0AAD4L975</accession>
<dbReference type="EMBL" id="JAKELL010000132">
    <property type="protein sequence ID" value="KAH8980654.1"/>
    <property type="molecule type" value="Genomic_DNA"/>
</dbReference>
<name>A0AAD4L975_9AGAM</name>
<comment type="caution">
    <text evidence="2">The sequence shown here is derived from an EMBL/GenBank/DDBJ whole genome shotgun (WGS) entry which is preliminary data.</text>
</comment>
<dbReference type="InterPro" id="IPR039891">
    <property type="entry name" value="VWA8"/>
</dbReference>
<organism evidence="2 3">
    <name type="scientific">Lactarius akahatsu</name>
    <dbReference type="NCBI Taxonomy" id="416441"/>
    <lineage>
        <taxon>Eukaryota</taxon>
        <taxon>Fungi</taxon>
        <taxon>Dikarya</taxon>
        <taxon>Basidiomycota</taxon>
        <taxon>Agaricomycotina</taxon>
        <taxon>Agaricomycetes</taxon>
        <taxon>Russulales</taxon>
        <taxon>Russulaceae</taxon>
        <taxon>Lactarius</taxon>
    </lineage>
</organism>
<feature type="compositionally biased region" description="Basic and acidic residues" evidence="1">
    <location>
        <begin position="62"/>
        <end position="74"/>
    </location>
</feature>
<reference evidence="2" key="1">
    <citation type="submission" date="2022-01" db="EMBL/GenBank/DDBJ databases">
        <title>Comparative genomics reveals a dynamic genome evolution in the ectomycorrhizal milk-cap (Lactarius) mushrooms.</title>
        <authorList>
            <consortium name="DOE Joint Genome Institute"/>
            <person name="Lebreton A."/>
            <person name="Tang N."/>
            <person name="Kuo A."/>
            <person name="LaButti K."/>
            <person name="Drula E."/>
            <person name="Barry K."/>
            <person name="Clum A."/>
            <person name="Lipzen A."/>
            <person name="Mousain D."/>
            <person name="Ng V."/>
            <person name="Wang R."/>
            <person name="Wang X."/>
            <person name="Dai Y."/>
            <person name="Henrissat B."/>
            <person name="Grigoriev I.V."/>
            <person name="Guerin-Laguette A."/>
            <person name="Yu F."/>
            <person name="Martin F.M."/>
        </authorList>
    </citation>
    <scope>NUCLEOTIDE SEQUENCE</scope>
    <source>
        <strain evidence="2">QP</strain>
    </source>
</reference>
<dbReference type="Proteomes" id="UP001201163">
    <property type="component" value="Unassembled WGS sequence"/>
</dbReference>
<dbReference type="GO" id="GO:0005737">
    <property type="term" value="C:cytoplasm"/>
    <property type="evidence" value="ECO:0007669"/>
    <property type="project" value="TreeGrafter"/>
</dbReference>
<evidence type="ECO:0000313" key="3">
    <source>
        <dbReference type="Proteomes" id="UP001201163"/>
    </source>
</evidence>
<sequence>MQAYPDDELDDTLRNVFDFDVYRIETTEKLDEILRKHGLRAYATDATTRKAKKPLDMQFDPQKTDLDKPKHGQEDPSGEAHTGGNTFAGGTGGRDTAGLGGRGGFKRLHKKGHDINQISDKLKEDVPESVREQARLMARKELEARLAELNMTSACADSYGALLTAVQAHIAQLHDLLEHGELDDTRLTEGLTGEAAVYKRRGMAKPELGRPQVKYRFQHDGRLQRSLETAVMLMESFNVLSRKDKYAWDMYGHASDTRVIRFQSGDEPEIPLVKVGDSVEEVSERWAVAQKMKYITQYTFSGDSTVAAIEKAVDEVAAFDGDDRFVIVLTDANFGQYRITSADLGRVMNRHPKVKTALICICEDSEAAWVKRHFPGRAFLVTNSADIPKVLRGFLSTMVDRHDTPGLLGLNTKSSKRNIQIGIADNNK</sequence>
<feature type="compositionally biased region" description="Gly residues" evidence="1">
    <location>
        <begin position="86"/>
        <end position="103"/>
    </location>
</feature>
<gene>
    <name evidence="2" type="ORF">EDB92DRAFT_1820472</name>
</gene>
<dbReference type="PANTHER" id="PTHR21610:SF9">
    <property type="entry name" value="VON WILLEBRAND FACTOR A DOMAIN-CONTAINING PROTEIN 8"/>
    <property type="match status" value="1"/>
</dbReference>
<dbReference type="PANTHER" id="PTHR21610">
    <property type="entry name" value="VON WILLEBRAND FACTOR A DOMAIN-CONTAINING PROTEIN 8"/>
    <property type="match status" value="1"/>
</dbReference>